<dbReference type="PROSITE" id="PS50113">
    <property type="entry name" value="PAC"/>
    <property type="match status" value="1"/>
</dbReference>
<evidence type="ECO:0000256" key="13">
    <source>
        <dbReference type="SAM" id="MobiDB-lite"/>
    </source>
</evidence>
<keyword evidence="5" id="KW-0285">Flavoprotein</keyword>
<dbReference type="PANTHER" id="PTHR41523">
    <property type="entry name" value="TWO-COMPONENT SYSTEM SENSOR PROTEIN"/>
    <property type="match status" value="1"/>
</dbReference>
<evidence type="ECO:0000313" key="16">
    <source>
        <dbReference type="EMBL" id="QCK85062.1"/>
    </source>
</evidence>
<dbReference type="InterPro" id="IPR000700">
    <property type="entry name" value="PAS-assoc_C"/>
</dbReference>
<dbReference type="Proteomes" id="UP000298588">
    <property type="component" value="Chromosome"/>
</dbReference>
<proteinExistence type="predicted"/>
<dbReference type="PANTHER" id="PTHR41523:SF8">
    <property type="entry name" value="ETHYLENE RESPONSE SENSOR PROTEIN"/>
    <property type="match status" value="1"/>
</dbReference>
<dbReference type="CDD" id="cd00130">
    <property type="entry name" value="PAS"/>
    <property type="match status" value="1"/>
</dbReference>
<dbReference type="GO" id="GO:0004673">
    <property type="term" value="F:protein histidine kinase activity"/>
    <property type="evidence" value="ECO:0007669"/>
    <property type="project" value="UniProtKB-EC"/>
</dbReference>
<evidence type="ECO:0000259" key="15">
    <source>
        <dbReference type="PROSITE" id="PS50113"/>
    </source>
</evidence>
<dbReference type="SMART" id="SM00091">
    <property type="entry name" value="PAS"/>
    <property type="match status" value="2"/>
</dbReference>
<organism evidence="16 17">
    <name type="scientific">Phreatobacter aquaticus</name>
    <dbReference type="NCBI Taxonomy" id="2570229"/>
    <lineage>
        <taxon>Bacteria</taxon>
        <taxon>Pseudomonadati</taxon>
        <taxon>Pseudomonadota</taxon>
        <taxon>Alphaproteobacteria</taxon>
        <taxon>Hyphomicrobiales</taxon>
        <taxon>Phreatobacteraceae</taxon>
        <taxon>Phreatobacter</taxon>
    </lineage>
</organism>
<keyword evidence="4" id="KW-0597">Phosphoprotein</keyword>
<evidence type="ECO:0000256" key="6">
    <source>
        <dbReference type="ARBA" id="ARBA00022643"/>
    </source>
</evidence>
<keyword evidence="9" id="KW-0547">Nucleotide-binding</keyword>
<evidence type="ECO:0000256" key="3">
    <source>
        <dbReference type="ARBA" id="ARBA00021740"/>
    </source>
</evidence>
<dbReference type="PROSITE" id="PS50112">
    <property type="entry name" value="PAS"/>
    <property type="match status" value="1"/>
</dbReference>
<evidence type="ECO:0000256" key="1">
    <source>
        <dbReference type="ARBA" id="ARBA00000085"/>
    </source>
</evidence>
<dbReference type="InterPro" id="IPR000014">
    <property type="entry name" value="PAS"/>
</dbReference>
<evidence type="ECO:0000256" key="12">
    <source>
        <dbReference type="ARBA" id="ARBA00023026"/>
    </source>
</evidence>
<evidence type="ECO:0000256" key="4">
    <source>
        <dbReference type="ARBA" id="ARBA00022553"/>
    </source>
</evidence>
<evidence type="ECO:0000259" key="14">
    <source>
        <dbReference type="PROSITE" id="PS50112"/>
    </source>
</evidence>
<dbReference type="EMBL" id="CP039865">
    <property type="protein sequence ID" value="QCK85062.1"/>
    <property type="molecule type" value="Genomic_DNA"/>
</dbReference>
<evidence type="ECO:0000256" key="5">
    <source>
        <dbReference type="ARBA" id="ARBA00022630"/>
    </source>
</evidence>
<dbReference type="SUPFAM" id="SSF55785">
    <property type="entry name" value="PYP-like sensor domain (PAS domain)"/>
    <property type="match status" value="1"/>
</dbReference>
<evidence type="ECO:0000256" key="8">
    <source>
        <dbReference type="ARBA" id="ARBA00022737"/>
    </source>
</evidence>
<dbReference type="GO" id="GO:0006355">
    <property type="term" value="P:regulation of DNA-templated transcription"/>
    <property type="evidence" value="ECO:0007669"/>
    <property type="project" value="InterPro"/>
</dbReference>
<name>A0A4D7QLB4_9HYPH</name>
<dbReference type="GO" id="GO:0005524">
    <property type="term" value="F:ATP binding"/>
    <property type="evidence" value="ECO:0007669"/>
    <property type="project" value="UniProtKB-KW"/>
</dbReference>
<dbReference type="AlphaFoldDB" id="A0A4D7QLB4"/>
<accession>A0A4D7QLB4</accession>
<keyword evidence="10" id="KW-0418">Kinase</keyword>
<evidence type="ECO:0000256" key="11">
    <source>
        <dbReference type="ARBA" id="ARBA00022840"/>
    </source>
</evidence>
<dbReference type="SMART" id="SM00911">
    <property type="entry name" value="HWE_HK"/>
    <property type="match status" value="1"/>
</dbReference>
<dbReference type="Pfam" id="PF00989">
    <property type="entry name" value="PAS"/>
    <property type="match status" value="1"/>
</dbReference>
<protein>
    <recommendedName>
        <fullName evidence="3">Blue-light-activated histidine kinase</fullName>
        <ecNumber evidence="2">2.7.13.3</ecNumber>
    </recommendedName>
</protein>
<dbReference type="KEGG" id="paqt:E8L99_04345"/>
<evidence type="ECO:0000256" key="10">
    <source>
        <dbReference type="ARBA" id="ARBA00022777"/>
    </source>
</evidence>
<keyword evidence="7" id="KW-0808">Transferase</keyword>
<keyword evidence="17" id="KW-1185">Reference proteome</keyword>
<feature type="compositionally biased region" description="Basic and acidic residues" evidence="13">
    <location>
        <begin position="29"/>
        <end position="51"/>
    </location>
</feature>
<keyword evidence="6" id="KW-0288">FMN</keyword>
<reference evidence="16 17" key="1">
    <citation type="submission" date="2019-04" db="EMBL/GenBank/DDBJ databases">
        <title>Phreatobacter aquaticus sp. nov.</title>
        <authorList>
            <person name="Choi A."/>
            <person name="Baek K."/>
        </authorList>
    </citation>
    <scope>NUCLEOTIDE SEQUENCE [LARGE SCALE GENOMIC DNA]</scope>
    <source>
        <strain evidence="16 17">NMCR1094</strain>
    </source>
</reference>
<dbReference type="Gene3D" id="3.30.565.10">
    <property type="entry name" value="Histidine kinase-like ATPase, C-terminal domain"/>
    <property type="match status" value="1"/>
</dbReference>
<keyword evidence="8" id="KW-0677">Repeat</keyword>
<evidence type="ECO:0000256" key="7">
    <source>
        <dbReference type="ARBA" id="ARBA00022679"/>
    </source>
</evidence>
<dbReference type="InterPro" id="IPR035965">
    <property type="entry name" value="PAS-like_dom_sf"/>
</dbReference>
<dbReference type="InterPro" id="IPR011102">
    <property type="entry name" value="Sig_transdc_His_kinase_HWE"/>
</dbReference>
<dbReference type="Pfam" id="PF07536">
    <property type="entry name" value="HWE_HK"/>
    <property type="match status" value="1"/>
</dbReference>
<evidence type="ECO:0000256" key="9">
    <source>
        <dbReference type="ARBA" id="ARBA00022741"/>
    </source>
</evidence>
<keyword evidence="12" id="KW-0843">Virulence</keyword>
<comment type="catalytic activity">
    <reaction evidence="1">
        <text>ATP + protein L-histidine = ADP + protein N-phospho-L-histidine.</text>
        <dbReference type="EC" id="2.7.13.3"/>
    </reaction>
</comment>
<feature type="domain" description="PAC" evidence="15">
    <location>
        <begin position="155"/>
        <end position="209"/>
    </location>
</feature>
<feature type="domain" description="PAS" evidence="14">
    <location>
        <begin position="84"/>
        <end position="153"/>
    </location>
</feature>
<dbReference type="NCBIfam" id="TIGR00229">
    <property type="entry name" value="sensory_box"/>
    <property type="match status" value="1"/>
</dbReference>
<gene>
    <name evidence="16" type="ORF">E8L99_04345</name>
</gene>
<dbReference type="OrthoDB" id="341208at2"/>
<dbReference type="Gene3D" id="3.30.450.20">
    <property type="entry name" value="PAS domain"/>
    <property type="match status" value="1"/>
</dbReference>
<evidence type="ECO:0000313" key="17">
    <source>
        <dbReference type="Proteomes" id="UP000298588"/>
    </source>
</evidence>
<keyword evidence="11" id="KW-0067">ATP-binding</keyword>
<feature type="region of interest" description="Disordered" evidence="13">
    <location>
        <begin position="28"/>
        <end position="52"/>
    </location>
</feature>
<dbReference type="EC" id="2.7.13.3" evidence="2"/>
<sequence>MSTIIFSCPQPGTNRTVRRFRGWRARRSRSFDSRDSHQGSSHRHDTADISRRGRRRHLSPVLAISFRSRRGQAMITSSKAALDYQALLASIVSSSADAIVSKDLNGIITSWNTAAEAIFGYAAEEIVGQQVTVLIPPDRLSEEEAILNTIKRGSRVNTFRTIRLRKDGAPVHISATISPIFDAAGNIIGASKIARDVTEWQRNEDIRTMLMREVVHRSKNMLALVEAIVRQTVRRSSPQDFAKRLSARLQSMAASQDLLVQENWAGVPIKTLVKNQLAYVDDLAGSRIVSSGPDLLLSPVGAQALGMALHELSTNALIFGALSTEHGQVDLRWNVGTGDTPRFTISWQETGGPPVTEPTEFGFGQVVLIRMTEATLHGKVTYAFTAEGVTWRLDTPLDAVRAA</sequence>
<evidence type="ECO:0000256" key="2">
    <source>
        <dbReference type="ARBA" id="ARBA00012438"/>
    </source>
</evidence>
<dbReference type="InterPro" id="IPR036890">
    <property type="entry name" value="HATPase_C_sf"/>
</dbReference>
<dbReference type="InterPro" id="IPR013767">
    <property type="entry name" value="PAS_fold"/>
</dbReference>